<evidence type="ECO:0000256" key="1">
    <source>
        <dbReference type="ARBA" id="ARBA00004514"/>
    </source>
</evidence>
<feature type="compositionally biased region" description="Basic and acidic residues" evidence="14">
    <location>
        <begin position="38"/>
        <end position="57"/>
    </location>
</feature>
<comment type="catalytic activity">
    <reaction evidence="6">
        <text>(2R)-ethylmalonyl-CoA + H(+) = butanoyl-CoA + CO2</text>
        <dbReference type="Rhea" id="RHEA:59540"/>
        <dbReference type="ChEBI" id="CHEBI:15378"/>
        <dbReference type="ChEBI" id="CHEBI:16526"/>
        <dbReference type="ChEBI" id="CHEBI:57371"/>
        <dbReference type="ChEBI" id="CHEBI:85316"/>
        <dbReference type="EC" id="4.1.1.94"/>
    </reaction>
    <physiologicalReaction direction="left-to-right" evidence="6">
        <dbReference type="Rhea" id="RHEA:59541"/>
    </physiologicalReaction>
</comment>
<sequence>MLQRLSFVRRLRQELFTDSRVVQERLRQLGGSGTVRTTLEEIRREGNEDQNKTKSKDMSNSNSKSARTSTAAATESSTPPNTVLRITLDNPLRANALCGKMLAELGDAVQTAVGLELQDPASATAAKPKLACVVIQGAGRHFCAGSDLNLLANATADTAKDMLNFMHTVTTCFKTLSVPTIALLQGDAIGGGSELVTMTDYQVADEAAARIRFVHARRGLTPGWGGAARLIHMVGAHRASQALMSARMFTAKDAHNYGLFSHLAPAGEAPRVCDDLVQTLTSNDPAAIASAKLLSLRGFIESLEASQDTEKEMFESAFARLQW</sequence>
<dbReference type="EC" id="4.1.1.94" evidence="7"/>
<dbReference type="GO" id="GO:0005829">
    <property type="term" value="C:cytosol"/>
    <property type="evidence" value="ECO:0007669"/>
    <property type="project" value="UniProtKB-SubCell"/>
</dbReference>
<comment type="function">
    <text evidence="12">Decarboxylates ethylmalonyl-CoA, a potentially toxic metabolite, to form butyryl-CoA, suggesting it might be involved in metabolite proofreading. Acts preferentially on (S)-ethylmalonyl-CoA but also has some activity on the (R)-isomer. Also has methylmalonyl-CoA decarboxylase activity at lower level.</text>
</comment>
<comment type="catalytic activity">
    <reaction evidence="11">
        <text>(S)-methylmalonyl-CoA + H(+) = propanoyl-CoA + CO2</text>
        <dbReference type="Rhea" id="RHEA:61340"/>
        <dbReference type="ChEBI" id="CHEBI:15378"/>
        <dbReference type="ChEBI" id="CHEBI:16526"/>
        <dbReference type="ChEBI" id="CHEBI:57327"/>
        <dbReference type="ChEBI" id="CHEBI:57392"/>
        <dbReference type="EC" id="4.1.1.94"/>
    </reaction>
    <physiologicalReaction direction="left-to-right" evidence="11">
        <dbReference type="Rhea" id="RHEA:61341"/>
    </physiologicalReaction>
</comment>
<dbReference type="Proteomes" id="UP000007799">
    <property type="component" value="Unassembled WGS sequence"/>
</dbReference>
<dbReference type="InterPro" id="IPR029045">
    <property type="entry name" value="ClpP/crotonase-like_dom_sf"/>
</dbReference>
<name>F2U1L6_SALR5</name>
<dbReference type="STRING" id="946362.F2U1L6"/>
<dbReference type="PROSITE" id="PS00166">
    <property type="entry name" value="ENOYL_COA_HYDRATASE"/>
    <property type="match status" value="1"/>
</dbReference>
<dbReference type="InParanoid" id="F2U1L6"/>
<evidence type="ECO:0000256" key="12">
    <source>
        <dbReference type="ARBA" id="ARBA00056546"/>
    </source>
</evidence>
<dbReference type="OrthoDB" id="448450at2759"/>
<dbReference type="FunCoup" id="F2U1L6">
    <property type="interactions" value="330"/>
</dbReference>
<reference evidence="15" key="1">
    <citation type="submission" date="2009-08" db="EMBL/GenBank/DDBJ databases">
        <title>Annotation of Salpingoeca rosetta.</title>
        <authorList>
            <consortium name="The Broad Institute Genome Sequencing Platform"/>
            <person name="Russ C."/>
            <person name="Cuomo C."/>
            <person name="Burger G."/>
            <person name="Gray M.W."/>
            <person name="Holland P.W.H."/>
            <person name="King N."/>
            <person name="Lang F.B.F."/>
            <person name="Roger A.J."/>
            <person name="Ruiz-Trillo I."/>
            <person name="Young S.K."/>
            <person name="Zeng Q."/>
            <person name="Gargeya S."/>
            <person name="Alvarado L."/>
            <person name="Berlin A."/>
            <person name="Chapman S.B."/>
            <person name="Chen Z."/>
            <person name="Freedman E."/>
            <person name="Gellesch M."/>
            <person name="Goldberg J."/>
            <person name="Griggs A."/>
            <person name="Gujja S."/>
            <person name="Heilman E."/>
            <person name="Heiman D."/>
            <person name="Howarth C."/>
            <person name="Mehta T."/>
            <person name="Neiman D."/>
            <person name="Pearson M."/>
            <person name="Roberts A."/>
            <person name="Saif S."/>
            <person name="Shea T."/>
            <person name="Shenoy N."/>
            <person name="Sisk P."/>
            <person name="Stolte C."/>
            <person name="Sykes S."/>
            <person name="White J."/>
            <person name="Yandava C."/>
            <person name="Haas B."/>
            <person name="Nusbaum C."/>
            <person name="Birren B."/>
        </authorList>
    </citation>
    <scope>NUCLEOTIDE SEQUENCE</scope>
    <source>
        <strain evidence="15">ATCC 50818</strain>
    </source>
</reference>
<dbReference type="KEGG" id="sre:PTSG_02237"/>
<organism evidence="15 16">
    <name type="scientific">Salpingoeca rosetta (strain ATCC 50818 / BSB-021)</name>
    <dbReference type="NCBI Taxonomy" id="946362"/>
    <lineage>
        <taxon>Eukaryota</taxon>
        <taxon>Choanoflagellata</taxon>
        <taxon>Craspedida</taxon>
        <taxon>Salpingoecidae</taxon>
        <taxon>Salpingoeca</taxon>
    </lineage>
</organism>
<dbReference type="InterPro" id="IPR001753">
    <property type="entry name" value="Enoyl-CoA_hydra/iso"/>
</dbReference>
<evidence type="ECO:0000256" key="8">
    <source>
        <dbReference type="ARBA" id="ARBA00039903"/>
    </source>
</evidence>
<evidence type="ECO:0000256" key="4">
    <source>
        <dbReference type="ARBA" id="ARBA00023239"/>
    </source>
</evidence>
<comment type="catalytic activity">
    <reaction evidence="5">
        <text>(2S)-ethylmalonyl-CoA + H(+) = butanoyl-CoA + CO2</text>
        <dbReference type="Rhea" id="RHEA:32131"/>
        <dbReference type="ChEBI" id="CHEBI:15378"/>
        <dbReference type="ChEBI" id="CHEBI:16526"/>
        <dbReference type="ChEBI" id="CHEBI:57371"/>
        <dbReference type="ChEBI" id="CHEBI:60909"/>
        <dbReference type="EC" id="4.1.1.94"/>
    </reaction>
    <physiologicalReaction direction="left-to-right" evidence="5">
        <dbReference type="Rhea" id="RHEA:32132"/>
    </physiologicalReaction>
</comment>
<keyword evidence="3" id="KW-0963">Cytoplasm</keyword>
<dbReference type="CDD" id="cd06558">
    <property type="entry name" value="crotonase-like"/>
    <property type="match status" value="1"/>
</dbReference>
<dbReference type="GeneID" id="16077315"/>
<dbReference type="InterPro" id="IPR018376">
    <property type="entry name" value="Enoyl-CoA_hyd/isom_CS"/>
</dbReference>
<evidence type="ECO:0000256" key="13">
    <source>
        <dbReference type="RuleBase" id="RU003707"/>
    </source>
</evidence>
<dbReference type="PANTHER" id="PTHR11941">
    <property type="entry name" value="ENOYL-COA HYDRATASE-RELATED"/>
    <property type="match status" value="1"/>
</dbReference>
<evidence type="ECO:0000256" key="11">
    <source>
        <dbReference type="ARBA" id="ARBA00047446"/>
    </source>
</evidence>
<dbReference type="PANTHER" id="PTHR11941:SF27">
    <property type="entry name" value="ETHYLMALONYL-COA DECARBOXYLASE"/>
    <property type="match status" value="1"/>
</dbReference>
<evidence type="ECO:0000256" key="6">
    <source>
        <dbReference type="ARBA" id="ARBA00036541"/>
    </source>
</evidence>
<feature type="region of interest" description="Disordered" evidence="14">
    <location>
        <begin position="37"/>
        <end position="82"/>
    </location>
</feature>
<dbReference type="Pfam" id="PF00378">
    <property type="entry name" value="ECH_1"/>
    <property type="match status" value="1"/>
</dbReference>
<accession>F2U1L6</accession>
<evidence type="ECO:0000256" key="3">
    <source>
        <dbReference type="ARBA" id="ARBA00022490"/>
    </source>
</evidence>
<dbReference type="GO" id="GO:0004492">
    <property type="term" value="F:methyl/ethyl malonyl-CoA decarboxylase activity"/>
    <property type="evidence" value="ECO:0007669"/>
    <property type="project" value="UniProtKB-EC"/>
</dbReference>
<proteinExistence type="inferred from homology"/>
<evidence type="ECO:0000256" key="10">
    <source>
        <dbReference type="ARBA" id="ARBA00042182"/>
    </source>
</evidence>
<evidence type="ECO:0000256" key="9">
    <source>
        <dbReference type="ARBA" id="ARBA00042052"/>
    </source>
</evidence>
<evidence type="ECO:0000313" key="15">
    <source>
        <dbReference type="EMBL" id="EGD81518.1"/>
    </source>
</evidence>
<feature type="compositionally biased region" description="Low complexity" evidence="14">
    <location>
        <begin position="58"/>
        <end position="78"/>
    </location>
</feature>
<dbReference type="RefSeq" id="XP_004996722.1">
    <property type="nucleotide sequence ID" value="XM_004996665.1"/>
</dbReference>
<dbReference type="AlphaFoldDB" id="F2U1L6"/>
<comment type="subcellular location">
    <subcellularLocation>
        <location evidence="1">Cytoplasm</location>
        <location evidence="1">Cytosol</location>
    </subcellularLocation>
</comment>
<keyword evidence="4" id="KW-0456">Lyase</keyword>
<dbReference type="Gene3D" id="3.90.226.10">
    <property type="entry name" value="2-enoyl-CoA Hydratase, Chain A, domain 1"/>
    <property type="match status" value="1"/>
</dbReference>
<evidence type="ECO:0000256" key="5">
    <source>
        <dbReference type="ARBA" id="ARBA00036343"/>
    </source>
</evidence>
<dbReference type="eggNOG" id="KOG1680">
    <property type="taxonomic scope" value="Eukaryota"/>
</dbReference>
<dbReference type="EMBL" id="GL832959">
    <property type="protein sequence ID" value="EGD81518.1"/>
    <property type="molecule type" value="Genomic_DNA"/>
</dbReference>
<dbReference type="GO" id="GO:0006635">
    <property type="term" value="P:fatty acid beta-oxidation"/>
    <property type="evidence" value="ECO:0007669"/>
    <property type="project" value="TreeGrafter"/>
</dbReference>
<gene>
    <name evidence="15" type="ORF">PTSG_02237</name>
</gene>
<evidence type="ECO:0000256" key="7">
    <source>
        <dbReference type="ARBA" id="ARBA00038883"/>
    </source>
</evidence>
<evidence type="ECO:0000256" key="2">
    <source>
        <dbReference type="ARBA" id="ARBA00005254"/>
    </source>
</evidence>
<protein>
    <recommendedName>
        <fullName evidence="8">Ethylmalonyl-CoA decarboxylase</fullName>
        <ecNumber evidence="7">4.1.1.94</ecNumber>
    </recommendedName>
    <alternativeName>
        <fullName evidence="10">Enoyl-CoA hydratase domain-containing protein 1</fullName>
    </alternativeName>
    <alternativeName>
        <fullName evidence="9">Methylmalonyl-CoA decarboxylase</fullName>
    </alternativeName>
</protein>
<evidence type="ECO:0000256" key="14">
    <source>
        <dbReference type="SAM" id="MobiDB-lite"/>
    </source>
</evidence>
<evidence type="ECO:0000313" key="16">
    <source>
        <dbReference type="Proteomes" id="UP000007799"/>
    </source>
</evidence>
<dbReference type="SUPFAM" id="SSF52096">
    <property type="entry name" value="ClpP/crotonase"/>
    <property type="match status" value="1"/>
</dbReference>
<keyword evidence="16" id="KW-1185">Reference proteome</keyword>
<comment type="similarity">
    <text evidence="2 13">Belongs to the enoyl-CoA hydratase/isomerase family.</text>
</comment>